<dbReference type="InterPro" id="IPR009057">
    <property type="entry name" value="Homeodomain-like_sf"/>
</dbReference>
<evidence type="ECO:0000256" key="3">
    <source>
        <dbReference type="ARBA" id="ARBA00023163"/>
    </source>
</evidence>
<feature type="domain" description="HTH araC/xylS-type" evidence="5">
    <location>
        <begin position="648"/>
        <end position="746"/>
    </location>
</feature>
<dbReference type="SUPFAM" id="SSF46689">
    <property type="entry name" value="Homeodomain-like"/>
    <property type="match status" value="2"/>
</dbReference>
<sequence length="758" mass="87559">MRMIKLGNPNTLFSKLLVSFFIIILVLVSFNFLSFLFFKNSINEEIIHNNNLTLNKTVDNYEKQIALINKNLTDLYFDARISLLKTSHKEQVNFEVIQQVNNNLTSLVSNEMLYLDNLLLVFKSASFVLDKDGIIDFDKMFSAFYVSSDYPQSFWERQFEESGHMNILPASKFAKYSYVKDFVPNMLSIPIIFRNVIDKDIYFVAFLDANKLFQSFHYTTNGKFQILGADGKPVFDSDEERQAMTFIPAGNKEGYLVKDDIYYFYKKSDATGLTYINSIPNQTVASKINQLSLILGVLLAIAVAASLAVSVFLSARFNHPFQRIIDSIKEQNDAMPIPTNIHEFKVINEKIQGILKTNRDVHLDLNKKNILLKQYGYLKKMKNIETNVSEFRDLIDTSEPFYLCLFHIRFTQRFMAEFDSMEHGKITKVVQAFINTYTSEHLPGSVSMNMEKDLLCTVIYEKEFAHVMNKLKALMQVIDRDKDYYLLTVAIHPELSAYAELDSVYDETLGMIQARQLNEETQIVENGDKGTDVALQNHLQETEFWENLQHGNEANLIQIVQRTLSHYRKKSANAHHYQLLANQVIERVIKSLIVSKQDISLLLNENSPYEQIKYCHTYEQYETFFEQFLSKASGIIRQKRESNDPIVTFVTAYVNKHYGDDISLDVLADRLNLSSGYLSSYFKENFGYSFSEYLNEIRISKAKELLMEGNSSIQQISVQVGYQNVSSFIRMFKRITGMPPGQYRRSVVDDSGHDFEPV</sequence>
<evidence type="ECO:0000313" key="6">
    <source>
        <dbReference type="EMBL" id="RAV21024.1"/>
    </source>
</evidence>
<dbReference type="PROSITE" id="PS01124">
    <property type="entry name" value="HTH_ARAC_FAMILY_2"/>
    <property type="match status" value="1"/>
</dbReference>
<dbReference type="OrthoDB" id="9776971at2"/>
<comment type="caution">
    <text evidence="6">The sequence shown here is derived from an EMBL/GenBank/DDBJ whole genome shotgun (WGS) entry which is preliminary data.</text>
</comment>
<dbReference type="AlphaFoldDB" id="A0A329MMM9"/>
<feature type="transmembrane region" description="Helical" evidence="4">
    <location>
        <begin position="291"/>
        <end position="313"/>
    </location>
</feature>
<keyword evidence="4" id="KW-1133">Transmembrane helix</keyword>
<dbReference type="PROSITE" id="PS00041">
    <property type="entry name" value="HTH_ARAC_FAMILY_1"/>
    <property type="match status" value="1"/>
</dbReference>
<keyword evidence="7" id="KW-1185">Reference proteome</keyword>
<evidence type="ECO:0000256" key="2">
    <source>
        <dbReference type="ARBA" id="ARBA00023125"/>
    </source>
</evidence>
<dbReference type="Proteomes" id="UP000250369">
    <property type="component" value="Unassembled WGS sequence"/>
</dbReference>
<dbReference type="InterPro" id="IPR018060">
    <property type="entry name" value="HTH_AraC"/>
</dbReference>
<gene>
    <name evidence="6" type="ORF">DQG23_13140</name>
</gene>
<keyword evidence="2" id="KW-0238">DNA-binding</keyword>
<keyword evidence="1" id="KW-0805">Transcription regulation</keyword>
<dbReference type="GO" id="GO:0003700">
    <property type="term" value="F:DNA-binding transcription factor activity"/>
    <property type="evidence" value="ECO:0007669"/>
    <property type="project" value="InterPro"/>
</dbReference>
<dbReference type="PANTHER" id="PTHR43280">
    <property type="entry name" value="ARAC-FAMILY TRANSCRIPTIONAL REGULATOR"/>
    <property type="match status" value="1"/>
</dbReference>
<dbReference type="InterPro" id="IPR020449">
    <property type="entry name" value="Tscrpt_reg_AraC-type_HTH"/>
</dbReference>
<dbReference type="EMBL" id="QMFB01000006">
    <property type="protein sequence ID" value="RAV21024.1"/>
    <property type="molecule type" value="Genomic_DNA"/>
</dbReference>
<proteinExistence type="predicted"/>
<keyword evidence="4" id="KW-0472">Membrane</keyword>
<keyword evidence="4" id="KW-0812">Transmembrane</keyword>
<dbReference type="PANTHER" id="PTHR43280:SF28">
    <property type="entry name" value="HTH-TYPE TRANSCRIPTIONAL ACTIVATOR RHAS"/>
    <property type="match status" value="1"/>
</dbReference>
<dbReference type="GO" id="GO:0043565">
    <property type="term" value="F:sequence-specific DNA binding"/>
    <property type="evidence" value="ECO:0007669"/>
    <property type="project" value="InterPro"/>
</dbReference>
<dbReference type="PRINTS" id="PR00032">
    <property type="entry name" value="HTHARAC"/>
</dbReference>
<reference evidence="6 7" key="1">
    <citation type="journal article" date="2009" name="Int. J. Syst. Evol. Microbiol.">
        <title>Paenibacillus contaminans sp. nov., isolated from a contaminated laboratory plate.</title>
        <authorList>
            <person name="Chou J.H."/>
            <person name="Lee J.H."/>
            <person name="Lin M.C."/>
            <person name="Chang P.S."/>
            <person name="Arun A.B."/>
            <person name="Young C.C."/>
            <person name="Chen W.M."/>
        </authorList>
    </citation>
    <scope>NUCLEOTIDE SEQUENCE [LARGE SCALE GENOMIC DNA]</scope>
    <source>
        <strain evidence="6 7">CKOBP-6</strain>
    </source>
</reference>
<name>A0A329MMM9_9BACL</name>
<protein>
    <recommendedName>
        <fullName evidence="5">HTH araC/xylS-type domain-containing protein</fullName>
    </recommendedName>
</protein>
<dbReference type="Pfam" id="PF12833">
    <property type="entry name" value="HTH_18"/>
    <property type="match status" value="1"/>
</dbReference>
<feature type="transmembrane region" description="Helical" evidence="4">
    <location>
        <begin position="12"/>
        <end position="38"/>
    </location>
</feature>
<organism evidence="6 7">
    <name type="scientific">Paenibacillus contaminans</name>
    <dbReference type="NCBI Taxonomy" id="450362"/>
    <lineage>
        <taxon>Bacteria</taxon>
        <taxon>Bacillati</taxon>
        <taxon>Bacillota</taxon>
        <taxon>Bacilli</taxon>
        <taxon>Bacillales</taxon>
        <taxon>Paenibacillaceae</taxon>
        <taxon>Paenibacillus</taxon>
    </lineage>
</organism>
<evidence type="ECO:0000259" key="5">
    <source>
        <dbReference type="PROSITE" id="PS01124"/>
    </source>
</evidence>
<dbReference type="RefSeq" id="WP_113031304.1">
    <property type="nucleotide sequence ID" value="NZ_QMFB01000006.1"/>
</dbReference>
<keyword evidence="3" id="KW-0804">Transcription</keyword>
<dbReference type="SMART" id="SM00342">
    <property type="entry name" value="HTH_ARAC"/>
    <property type="match status" value="1"/>
</dbReference>
<accession>A0A329MMM9</accession>
<dbReference type="Gene3D" id="1.10.10.60">
    <property type="entry name" value="Homeodomain-like"/>
    <property type="match status" value="2"/>
</dbReference>
<dbReference type="InterPro" id="IPR018062">
    <property type="entry name" value="HTH_AraC-typ_CS"/>
</dbReference>
<evidence type="ECO:0000313" key="7">
    <source>
        <dbReference type="Proteomes" id="UP000250369"/>
    </source>
</evidence>
<evidence type="ECO:0000256" key="4">
    <source>
        <dbReference type="SAM" id="Phobius"/>
    </source>
</evidence>
<evidence type="ECO:0000256" key="1">
    <source>
        <dbReference type="ARBA" id="ARBA00023015"/>
    </source>
</evidence>